<dbReference type="EMBL" id="JAGSXH010000330">
    <property type="protein sequence ID" value="MBS2967125.1"/>
    <property type="molecule type" value="Genomic_DNA"/>
</dbReference>
<dbReference type="Pfam" id="PF13338">
    <property type="entry name" value="AbiEi_4"/>
    <property type="match status" value="1"/>
</dbReference>
<gene>
    <name evidence="2" type="ORF">KGA66_29105</name>
</gene>
<organism evidence="2 3">
    <name type="scientific">Actinocrinis puniceicyclus</name>
    <dbReference type="NCBI Taxonomy" id="977794"/>
    <lineage>
        <taxon>Bacteria</taxon>
        <taxon>Bacillati</taxon>
        <taxon>Actinomycetota</taxon>
        <taxon>Actinomycetes</taxon>
        <taxon>Catenulisporales</taxon>
        <taxon>Actinospicaceae</taxon>
        <taxon>Actinocrinis</taxon>
    </lineage>
</organism>
<dbReference type="AlphaFoldDB" id="A0A8J7WWD3"/>
<proteinExistence type="predicted"/>
<feature type="domain" description="AbiEi antitoxin N-terminal" evidence="1">
    <location>
        <begin position="13"/>
        <end position="45"/>
    </location>
</feature>
<dbReference type="Proteomes" id="UP000677913">
    <property type="component" value="Unassembled WGS sequence"/>
</dbReference>
<dbReference type="InterPro" id="IPR025159">
    <property type="entry name" value="AbiEi_N"/>
</dbReference>
<reference evidence="2" key="1">
    <citation type="submission" date="2021-04" db="EMBL/GenBank/DDBJ databases">
        <title>Genome based classification of Actinospica acidithermotolerans sp. nov., an actinobacterium isolated from an Indonesian hot spring.</title>
        <authorList>
            <person name="Kusuma A.B."/>
            <person name="Putra K.E."/>
            <person name="Nafisah S."/>
            <person name="Loh J."/>
            <person name="Nouioui I."/>
            <person name="Goodfellow M."/>
        </authorList>
    </citation>
    <scope>NUCLEOTIDE SEQUENCE</scope>
    <source>
        <strain evidence="2">DSM 45618</strain>
    </source>
</reference>
<comment type="caution">
    <text evidence="2">The sequence shown here is derived from an EMBL/GenBank/DDBJ whole genome shotgun (WGS) entry which is preliminary data.</text>
</comment>
<sequence length="196" mass="21801">MGDSTDTTLPTDFTYTEARRVGISKRRLYQLRDEGRIEQIGHGLFHRTDTDQNADIDLIEIAVRAPRATLCLATALARHALTDEIPPGIDVALPRGQWRPATSAPAIWHSFQPATFDLGRDVLPLTTDLSIGLYNPERSIIDAFRLRHREGSDLALSALKRWLRLPGSQPTALLKLAARFPHTQPPLRAALETLLA</sequence>
<evidence type="ECO:0000259" key="1">
    <source>
        <dbReference type="Pfam" id="PF13338"/>
    </source>
</evidence>
<protein>
    <submittedName>
        <fullName evidence="2">Type IV toxin-antitoxin system AbiEi family antitoxin domain-containing protein</fullName>
    </submittedName>
</protein>
<accession>A0A8J7WWD3</accession>
<keyword evidence="3" id="KW-1185">Reference proteome</keyword>
<evidence type="ECO:0000313" key="2">
    <source>
        <dbReference type="EMBL" id="MBS2967125.1"/>
    </source>
</evidence>
<evidence type="ECO:0000313" key="3">
    <source>
        <dbReference type="Proteomes" id="UP000677913"/>
    </source>
</evidence>
<dbReference type="RefSeq" id="WP_211472830.1">
    <property type="nucleotide sequence ID" value="NZ_JAGSXH010000330.1"/>
</dbReference>
<name>A0A8J7WWD3_9ACTN</name>